<evidence type="ECO:0000256" key="2">
    <source>
        <dbReference type="ARBA" id="ARBA00022908"/>
    </source>
</evidence>
<evidence type="ECO:0000259" key="6">
    <source>
        <dbReference type="PROSITE" id="PS51898"/>
    </source>
</evidence>
<dbReference type="InterPro" id="IPR013762">
    <property type="entry name" value="Integrase-like_cat_sf"/>
</dbReference>
<dbReference type="InterPro" id="IPR053876">
    <property type="entry name" value="Phage_int_M"/>
</dbReference>
<dbReference type="PROSITE" id="PS51900">
    <property type="entry name" value="CB"/>
    <property type="match status" value="1"/>
</dbReference>
<reference evidence="9 10" key="2">
    <citation type="submission" date="2018-11" db="EMBL/GenBank/DDBJ databases">
        <title>Genomic Encyclopedia of Type Strains, Phase IV (KMG-IV): sequencing the most valuable type-strain genomes for metagenomic binning, comparative biology and taxonomic classification.</title>
        <authorList>
            <person name="Goeker M."/>
        </authorList>
    </citation>
    <scope>NUCLEOTIDE SEQUENCE [LARGE SCALE GENOMIC DNA]</scope>
    <source>
        <strain evidence="9 10">DSM 27783</strain>
    </source>
</reference>
<dbReference type="GO" id="GO:0006310">
    <property type="term" value="P:DNA recombination"/>
    <property type="evidence" value="ECO:0007669"/>
    <property type="project" value="UniProtKB-KW"/>
</dbReference>
<dbReference type="InterPro" id="IPR010998">
    <property type="entry name" value="Integrase_recombinase_N"/>
</dbReference>
<evidence type="ECO:0000259" key="7">
    <source>
        <dbReference type="PROSITE" id="PS51900"/>
    </source>
</evidence>
<dbReference type="Gene3D" id="1.10.443.10">
    <property type="entry name" value="Intergrase catalytic core"/>
    <property type="match status" value="1"/>
</dbReference>
<dbReference type="EMBL" id="RJVK01000004">
    <property type="protein sequence ID" value="ROR39062.1"/>
    <property type="molecule type" value="Genomic_DNA"/>
</dbReference>
<dbReference type="InterPro" id="IPR002104">
    <property type="entry name" value="Integrase_catalytic"/>
</dbReference>
<feature type="domain" description="Tyr recombinase" evidence="6">
    <location>
        <begin position="188"/>
        <end position="357"/>
    </location>
</feature>
<evidence type="ECO:0000313" key="10">
    <source>
        <dbReference type="Proteomes" id="UP000272781"/>
    </source>
</evidence>
<gene>
    <name evidence="8" type="ORF">C6V80_09155</name>
    <name evidence="9" type="ORF">EDC58_1555</name>
</gene>
<reference evidence="11" key="1">
    <citation type="submission" date="2018-03" db="EMBL/GenBank/DDBJ databases">
        <title>A comparative analysis of the Nautiliaceae.</title>
        <authorList>
            <person name="Grosche A."/>
            <person name="Smedile F."/>
            <person name="Vetriani C."/>
        </authorList>
    </citation>
    <scope>NUCLEOTIDE SEQUENCE [LARGE SCALE GENOMIC DNA]</scope>
    <source>
        <strain evidence="11">TB6</strain>
    </source>
</reference>
<proteinExistence type="inferred from homology"/>
<dbReference type="InterPro" id="IPR050808">
    <property type="entry name" value="Phage_Integrase"/>
</dbReference>
<evidence type="ECO:0000256" key="5">
    <source>
        <dbReference type="PROSITE-ProRule" id="PRU01248"/>
    </source>
</evidence>
<organism evidence="9 10">
    <name type="scientific">Caminibacter pacificus</name>
    <dbReference type="NCBI Taxonomy" id="1424653"/>
    <lineage>
        <taxon>Bacteria</taxon>
        <taxon>Pseudomonadati</taxon>
        <taxon>Campylobacterota</taxon>
        <taxon>Epsilonproteobacteria</taxon>
        <taxon>Nautiliales</taxon>
        <taxon>Nautiliaceae</taxon>
        <taxon>Caminibacter</taxon>
    </lineage>
</organism>
<dbReference type="InterPro" id="IPR044068">
    <property type="entry name" value="CB"/>
</dbReference>
<dbReference type="Proteomes" id="UP000272781">
    <property type="component" value="Unassembled WGS sequence"/>
</dbReference>
<dbReference type="Proteomes" id="UP000298805">
    <property type="component" value="Chromosome"/>
</dbReference>
<sequence>MAINSKEFKSIGLANIKQHKKDKLKFLFDFRVNGKRYRKVVTLQERPNWSLREYKKELVSMLNQYREDILSGYKLNETLSVDDVFELYVKNNPVSENWDNKRRRIYNLYLKNEIGRKKIGKVKEIDLLQILTALKDKGLKSTTRKRVLDVIKPVFKFAHRNKIIKENPAENINVKVKDTKKMVTNAGEKLKKVYTGIMEVFADDPFYRALFLFALTGRRKSEILNLKWEHIDFENNYYWIADTKPNENQRYDLPPIIKLALLELGPKASGYVFESPVKKGKPINKIDRQVDKLKEHIKMPEFHMHYCRNILTSALLEKGVSTSILSGVLGHKNATTINKYVSINYHASTQKANQEMLEIIEPK</sequence>
<dbReference type="Pfam" id="PF22022">
    <property type="entry name" value="Phage_int_M"/>
    <property type="match status" value="1"/>
</dbReference>
<dbReference type="SUPFAM" id="SSF56349">
    <property type="entry name" value="DNA breaking-rejoining enzymes"/>
    <property type="match status" value="1"/>
</dbReference>
<evidence type="ECO:0000313" key="9">
    <source>
        <dbReference type="EMBL" id="ROR39062.1"/>
    </source>
</evidence>
<dbReference type="RefSeq" id="WP_123352944.1">
    <property type="nucleotide sequence ID" value="NZ_CP027432.2"/>
</dbReference>
<dbReference type="PANTHER" id="PTHR30629">
    <property type="entry name" value="PROPHAGE INTEGRASE"/>
    <property type="match status" value="1"/>
</dbReference>
<evidence type="ECO:0000313" key="8">
    <source>
        <dbReference type="EMBL" id="QCI29116.1"/>
    </source>
</evidence>
<evidence type="ECO:0000256" key="1">
    <source>
        <dbReference type="ARBA" id="ARBA00008857"/>
    </source>
</evidence>
<evidence type="ECO:0000256" key="4">
    <source>
        <dbReference type="ARBA" id="ARBA00023172"/>
    </source>
</evidence>
<evidence type="ECO:0000313" key="11">
    <source>
        <dbReference type="Proteomes" id="UP000298805"/>
    </source>
</evidence>
<dbReference type="GO" id="GO:0003677">
    <property type="term" value="F:DNA binding"/>
    <property type="evidence" value="ECO:0007669"/>
    <property type="project" value="UniProtKB-UniRule"/>
</dbReference>
<dbReference type="PROSITE" id="PS51898">
    <property type="entry name" value="TYR_RECOMBINASE"/>
    <property type="match status" value="1"/>
</dbReference>
<comment type="similarity">
    <text evidence="1">Belongs to the 'phage' integrase family.</text>
</comment>
<dbReference type="EMBL" id="CP027432">
    <property type="protein sequence ID" value="QCI29116.1"/>
    <property type="molecule type" value="Genomic_DNA"/>
</dbReference>
<protein>
    <submittedName>
        <fullName evidence="9">Site-specific recombinase XerC</fullName>
    </submittedName>
</protein>
<name>A0AAJ4RBN5_9BACT</name>
<keyword evidence="3 5" id="KW-0238">DNA-binding</keyword>
<dbReference type="PANTHER" id="PTHR30629:SF2">
    <property type="entry name" value="PROPHAGE INTEGRASE INTS-RELATED"/>
    <property type="match status" value="1"/>
</dbReference>
<dbReference type="Gene3D" id="1.10.150.130">
    <property type="match status" value="1"/>
</dbReference>
<keyword evidence="2" id="KW-0229">DNA integration</keyword>
<keyword evidence="11" id="KW-1185">Reference proteome</keyword>
<reference evidence="8" key="3">
    <citation type="submission" date="2019-06" db="EMBL/GenBank/DDBJ databases">
        <title>A comparative analysis of the Nautiliaceae.</title>
        <authorList>
            <person name="Grosche A."/>
            <person name="Smedile F."/>
            <person name="Vetriani C."/>
        </authorList>
    </citation>
    <scope>NUCLEOTIDE SEQUENCE</scope>
    <source>
        <strain evidence="8">TB6</strain>
    </source>
</reference>
<feature type="domain" description="Core-binding (CB)" evidence="7">
    <location>
        <begin position="79"/>
        <end position="159"/>
    </location>
</feature>
<dbReference type="GO" id="GO:0015074">
    <property type="term" value="P:DNA integration"/>
    <property type="evidence" value="ECO:0007669"/>
    <property type="project" value="UniProtKB-KW"/>
</dbReference>
<dbReference type="InterPro" id="IPR011010">
    <property type="entry name" value="DNA_brk_join_enz"/>
</dbReference>
<accession>A0AAJ4RBN5</accession>
<dbReference type="AlphaFoldDB" id="A0AAJ4RBN5"/>
<evidence type="ECO:0000256" key="3">
    <source>
        <dbReference type="ARBA" id="ARBA00023125"/>
    </source>
</evidence>
<keyword evidence="4" id="KW-0233">DNA recombination</keyword>
<dbReference type="Pfam" id="PF00589">
    <property type="entry name" value="Phage_integrase"/>
    <property type="match status" value="1"/>
</dbReference>